<dbReference type="KEGG" id="harc:HARCEL1_06880"/>
<evidence type="ECO:0008006" key="4">
    <source>
        <dbReference type="Google" id="ProtNLM"/>
    </source>
</evidence>
<gene>
    <name evidence="2" type="ORF">HARCEL1_06880</name>
</gene>
<dbReference type="InterPro" id="IPR036439">
    <property type="entry name" value="Dockerin_dom_sf"/>
</dbReference>
<name>A0A2R4X0X4_9EURY</name>
<keyword evidence="1" id="KW-1133">Transmembrane helix</keyword>
<proteinExistence type="predicted"/>
<dbReference type="GeneID" id="36512217"/>
<evidence type="ECO:0000313" key="2">
    <source>
        <dbReference type="EMBL" id="AWB27448.1"/>
    </source>
</evidence>
<accession>A0A2R4X0X4</accession>
<dbReference type="PROSITE" id="PS51318">
    <property type="entry name" value="TAT"/>
    <property type="match status" value="1"/>
</dbReference>
<dbReference type="InterPro" id="IPR018247">
    <property type="entry name" value="EF_Hand_1_Ca_BS"/>
</dbReference>
<evidence type="ECO:0000313" key="3">
    <source>
        <dbReference type="Proteomes" id="UP000244727"/>
    </source>
</evidence>
<dbReference type="Proteomes" id="UP000244727">
    <property type="component" value="Chromosome"/>
</dbReference>
<evidence type="ECO:0000256" key="1">
    <source>
        <dbReference type="SAM" id="Phobius"/>
    </source>
</evidence>
<keyword evidence="1" id="KW-0812">Transmembrane</keyword>
<dbReference type="AlphaFoldDB" id="A0A2R4X0X4"/>
<protein>
    <recommendedName>
        <fullName evidence="4">EF-hand domain-containing protein</fullName>
    </recommendedName>
</protein>
<organism evidence="2 3">
    <name type="scientific">Halococcoides cellulosivorans</name>
    <dbReference type="NCBI Taxonomy" id="1679096"/>
    <lineage>
        <taxon>Archaea</taxon>
        <taxon>Methanobacteriati</taxon>
        <taxon>Methanobacteriota</taxon>
        <taxon>Stenosarchaea group</taxon>
        <taxon>Halobacteria</taxon>
        <taxon>Halobacteriales</taxon>
        <taxon>Haloarculaceae</taxon>
        <taxon>Halococcoides</taxon>
    </lineage>
</organism>
<reference evidence="2 3" key="1">
    <citation type="submission" date="2018-04" db="EMBL/GenBank/DDBJ databases">
        <title>Halococcoides cellulosivorans gen. nov., sp. nov., an extremely halophilic cellulose-utilizing haloarchaeon from hypersaline lakes.</title>
        <authorList>
            <person name="Sorokin D.Y."/>
            <person name="Toshchakov S.V."/>
            <person name="Samarov N.I."/>
            <person name="Korzhenkov A."/>
            <person name="Kublanov I.V."/>
        </authorList>
    </citation>
    <scope>NUCLEOTIDE SEQUENCE [LARGE SCALE GENOMIC DNA]</scope>
    <source>
        <strain evidence="2 3">HArcel1</strain>
    </source>
</reference>
<dbReference type="EMBL" id="CP028858">
    <property type="protein sequence ID" value="AWB27448.1"/>
    <property type="molecule type" value="Genomic_DNA"/>
</dbReference>
<keyword evidence="1" id="KW-0472">Membrane</keyword>
<dbReference type="PROSITE" id="PS00018">
    <property type="entry name" value="EF_HAND_1"/>
    <property type="match status" value="1"/>
</dbReference>
<dbReference type="InterPro" id="IPR006311">
    <property type="entry name" value="TAT_signal"/>
</dbReference>
<keyword evidence="3" id="KW-1185">Reference proteome</keyword>
<feature type="transmembrane region" description="Helical" evidence="1">
    <location>
        <begin position="21"/>
        <end position="41"/>
    </location>
</feature>
<dbReference type="GO" id="GO:0000272">
    <property type="term" value="P:polysaccharide catabolic process"/>
    <property type="evidence" value="ECO:0007669"/>
    <property type="project" value="InterPro"/>
</dbReference>
<sequence length="591" mass="62620">MIGRPQVSGDRPDGSHSRRRFLAVIGGSAVVGLGAGLSGAAEESVPAPWDVDVVRPPTGFGIALTWSGVDPCSSVVDHYRVSGGGVERTVPAGVDRIHFSPESGRSETYEIVAVTDDGRESSPATIEAVPGDKARIVRTHLDLDASLIEVGETAAADIVLDPGLEDHPIWLEGPITIDVQFSSPCAVSITDYTFDTDIAASVSTTPEEGYQQSRSHDVSFTATVELDEAIELTDPLRIGSVEFVGADAGGSALDVSVSLESESEAFSNWTPIEVEAASGPPPGISNLGLVEWGNTIDVYWDVDGAECPSFDSVEVRVDGDVVDRVQPGVNRITIREGGFITVRSIDADGQRSRPLTGYQEITSLIADPGTDVYAKTPGSAIAPGESVVVPLECRTLVGSPPDLHYSEEVVVEASLVDPCTASITDAAPMVFDEEEWMFDGYDQSDESFPPATVEIADDGSAVTITYPQPFLIQAFETDDPFVGAIELTGQAAGATNLYATLDRFHSEPPSYPWSTVRVAAPDSIDGPMPTDPDGDGLYEDLSGDGAVNFPDVNTLFQQMDSDAVQDDAQFYDFSGDGTVDLQDVLALFETI</sequence>
<dbReference type="SUPFAM" id="SSF63446">
    <property type="entry name" value="Type I dockerin domain"/>
    <property type="match status" value="1"/>
</dbReference>
<dbReference type="RefSeq" id="WP_108381817.1">
    <property type="nucleotide sequence ID" value="NZ_CP028858.1"/>
</dbReference>